<dbReference type="PROSITE" id="PS50293">
    <property type="entry name" value="TPR_REGION"/>
    <property type="match status" value="1"/>
</dbReference>
<keyword evidence="3" id="KW-1185">Reference proteome</keyword>
<dbReference type="Proteomes" id="UP001461341">
    <property type="component" value="Chromosome"/>
</dbReference>
<feature type="repeat" description="TPR" evidence="1">
    <location>
        <begin position="28"/>
        <end position="61"/>
    </location>
</feature>
<protein>
    <submittedName>
        <fullName evidence="2">Tetratricopeptide repeat protein</fullName>
    </submittedName>
</protein>
<name>A0ABZ2Y8A0_9BACT</name>
<evidence type="ECO:0000313" key="2">
    <source>
        <dbReference type="EMBL" id="WZL75254.1"/>
    </source>
</evidence>
<dbReference type="SUPFAM" id="SSF48452">
    <property type="entry name" value="TPR-like"/>
    <property type="match status" value="1"/>
</dbReference>
<dbReference type="PROSITE" id="PS50005">
    <property type="entry name" value="TPR"/>
    <property type="match status" value="1"/>
</dbReference>
<dbReference type="InterPro" id="IPR019734">
    <property type="entry name" value="TPR_rpt"/>
</dbReference>
<gene>
    <name evidence="2" type="ORF">QBE54_06525</name>
</gene>
<dbReference type="Gene3D" id="1.25.40.10">
    <property type="entry name" value="Tetratricopeptide repeat domain"/>
    <property type="match status" value="1"/>
</dbReference>
<accession>A0ABZ2Y8A0</accession>
<dbReference type="SMART" id="SM00028">
    <property type="entry name" value="TPR"/>
    <property type="match status" value="2"/>
</dbReference>
<organism evidence="2 3">
    <name type="scientific">Thermatribacter velox</name>
    <dbReference type="NCBI Taxonomy" id="3039681"/>
    <lineage>
        <taxon>Bacteria</taxon>
        <taxon>Pseudomonadati</taxon>
        <taxon>Atribacterota</taxon>
        <taxon>Atribacteria</taxon>
        <taxon>Atribacterales</taxon>
        <taxon>Thermatribacteraceae</taxon>
        <taxon>Thermatribacter</taxon>
    </lineage>
</organism>
<dbReference type="InterPro" id="IPR011990">
    <property type="entry name" value="TPR-like_helical_dom_sf"/>
</dbReference>
<reference evidence="2 3" key="1">
    <citation type="submission" date="2023-03" db="EMBL/GenBank/DDBJ databases">
        <title>Novel Species.</title>
        <authorList>
            <person name="Ma S."/>
        </authorList>
    </citation>
    <scope>NUCLEOTIDE SEQUENCE [LARGE SCALE GENOMIC DNA]</scope>
    <source>
        <strain evidence="2 3">B11</strain>
    </source>
</reference>
<keyword evidence="1" id="KW-0802">TPR repeat</keyword>
<evidence type="ECO:0000313" key="3">
    <source>
        <dbReference type="Proteomes" id="UP001461341"/>
    </source>
</evidence>
<dbReference type="Pfam" id="PF13414">
    <property type="entry name" value="TPR_11"/>
    <property type="match status" value="1"/>
</dbReference>
<proteinExistence type="predicted"/>
<dbReference type="EMBL" id="CP121689">
    <property type="protein sequence ID" value="WZL75254.1"/>
    <property type="molecule type" value="Genomic_DNA"/>
</dbReference>
<evidence type="ECO:0000256" key="1">
    <source>
        <dbReference type="PROSITE-ProRule" id="PRU00339"/>
    </source>
</evidence>
<sequence length="265" mass="30089">MKSYFILLAVVLWALFLLAGSLGAQNEAKTYYQNGYLFFSQQKFEQAKEAYQKALELDPDFWEARYWLGKTLEQLGDLPEALNEWTMILVSSPSNRDAFQKWVVYAPRVWGSNDVDLTSLLSGQNQLDLEKLWKEFLPRAIVLGRSESLDQLLLAIQTLDWATQKVSNLFAPYLRSAVKRAIQNISDNPQPGDIVTYQLLFYLKEKNLIAREETEKIFTLLFAHQAGISEEKAATTETLEISAEGIVSTEESGDEAGLGFFINQP</sequence>
<dbReference type="RefSeq" id="WP_369017400.1">
    <property type="nucleotide sequence ID" value="NZ_CP121689.1"/>
</dbReference>